<accession>J3P1F4</accession>
<protein>
    <recommendedName>
        <fullName evidence="6">UMTA</fullName>
    </recommendedName>
</protein>
<keyword evidence="5" id="KW-1185">Reference proteome</keyword>
<proteinExistence type="inferred from homology"/>
<dbReference type="AlphaFoldDB" id="J3P1F4"/>
<reference evidence="4" key="4">
    <citation type="journal article" date="2015" name="G3 (Bethesda)">
        <title>Genome sequences of three phytopathogenic species of the Magnaporthaceae family of fungi.</title>
        <authorList>
            <person name="Okagaki L.H."/>
            <person name="Nunes C.C."/>
            <person name="Sailsbery J."/>
            <person name="Clay B."/>
            <person name="Brown D."/>
            <person name="John T."/>
            <person name="Oh Y."/>
            <person name="Young N."/>
            <person name="Fitzgerald M."/>
            <person name="Haas B.J."/>
            <person name="Zeng Q."/>
            <person name="Young S."/>
            <person name="Adiconis X."/>
            <person name="Fan L."/>
            <person name="Levin J.Z."/>
            <person name="Mitchell T.K."/>
            <person name="Okubara P.A."/>
            <person name="Farman M.L."/>
            <person name="Kohn L.M."/>
            <person name="Birren B."/>
            <person name="Ma L.-J."/>
            <person name="Dean R.A."/>
        </authorList>
    </citation>
    <scope>NUCLEOTIDE SEQUENCE</scope>
    <source>
        <strain evidence="4">R3-111a-1</strain>
    </source>
</reference>
<reference evidence="4" key="5">
    <citation type="submission" date="2018-04" db="UniProtKB">
        <authorList>
            <consortium name="EnsemblFungi"/>
        </authorList>
    </citation>
    <scope>IDENTIFICATION</scope>
    <source>
        <strain evidence="4">R3-111a-1</strain>
    </source>
</reference>
<evidence type="ECO:0000313" key="3">
    <source>
        <dbReference type="EMBL" id="EJT77439.1"/>
    </source>
</evidence>
<evidence type="ECO:0000256" key="1">
    <source>
        <dbReference type="ARBA" id="ARBA00038158"/>
    </source>
</evidence>
<dbReference type="GeneID" id="20347809"/>
<dbReference type="PANTHER" id="PTHR43591:SF10">
    <property type="entry name" value="ABC TRANSMEMBRANE TYPE-1 DOMAIN-CONTAINING PROTEIN-RELATED"/>
    <property type="match status" value="1"/>
</dbReference>
<dbReference type="SUPFAM" id="SSF53335">
    <property type="entry name" value="S-adenosyl-L-methionine-dependent methyltransferases"/>
    <property type="match status" value="1"/>
</dbReference>
<dbReference type="OrthoDB" id="2013972at2759"/>
<evidence type="ECO:0000256" key="2">
    <source>
        <dbReference type="SAM" id="MobiDB-lite"/>
    </source>
</evidence>
<dbReference type="STRING" id="644352.J3P1F4"/>
<feature type="region of interest" description="Disordered" evidence="2">
    <location>
        <begin position="1"/>
        <end position="103"/>
    </location>
</feature>
<dbReference type="PANTHER" id="PTHR43591">
    <property type="entry name" value="METHYLTRANSFERASE"/>
    <property type="match status" value="1"/>
</dbReference>
<dbReference type="VEuPathDB" id="FungiDB:GGTG_07351"/>
<sequence length="405" mass="44973">MQLARDGRHYPAPMNDGPFQLPLPPSSDPNSRPSPPSISQLPPFPTAIPSLNMTEATASSAAAPAPSDPPAAAQAGHRVDPSFVGPDAGFDDHDSALGDGDSLNISSTASISSSILNYRKIHGRTYQNFEGAEYWGPNDNIQNEALDIAHHMMYLGLGDKLYLAPLDNPQKVLDVATGTGIWAIDFADENPSAEVIGTELSPIQPSWVPPNCKFELDNAESEWTYPDNSFDYIHVRGLLGCIQDWEKFYRNVHRCLKPGGWFEHHEFSIPLLSDDGSVPDDSVWTDWNVLFRTAGEKMGRSFTISEFWEDKLRDAGFTGDINRAMVKLPIGGWAADPRWKEVGLFNRMCLEQGLEGFANYVCHMVMGYRAEETEVLLARVRSAIKNRSYHAYYPLKVIYIQKPLA</sequence>
<dbReference type="Pfam" id="PF13489">
    <property type="entry name" value="Methyltransf_23"/>
    <property type="match status" value="1"/>
</dbReference>
<dbReference type="Gene3D" id="3.40.50.150">
    <property type="entry name" value="Vaccinia Virus protein VP39"/>
    <property type="match status" value="1"/>
</dbReference>
<reference evidence="3" key="3">
    <citation type="submission" date="2010-09" db="EMBL/GenBank/DDBJ databases">
        <title>Annotation of Gaeumannomyces graminis var. tritici R3-111a-1.</title>
        <authorList>
            <consortium name="The Broad Institute Genome Sequencing Platform"/>
            <person name="Ma L.-J."/>
            <person name="Dead R."/>
            <person name="Young S.K."/>
            <person name="Zeng Q."/>
            <person name="Gargeya S."/>
            <person name="Fitzgerald M."/>
            <person name="Haas B."/>
            <person name="Abouelleil A."/>
            <person name="Alvarado L."/>
            <person name="Arachchi H.M."/>
            <person name="Berlin A."/>
            <person name="Brown A."/>
            <person name="Chapman S.B."/>
            <person name="Chen Z."/>
            <person name="Dunbar C."/>
            <person name="Freedman E."/>
            <person name="Gearin G."/>
            <person name="Gellesch M."/>
            <person name="Goldberg J."/>
            <person name="Griggs A."/>
            <person name="Gujja S."/>
            <person name="Heiman D."/>
            <person name="Howarth C."/>
            <person name="Larson L."/>
            <person name="Lui A."/>
            <person name="MacDonald P.J.P."/>
            <person name="Mehta T."/>
            <person name="Montmayeur A."/>
            <person name="Murphy C."/>
            <person name="Neiman D."/>
            <person name="Pearson M."/>
            <person name="Priest M."/>
            <person name="Roberts A."/>
            <person name="Saif S."/>
            <person name="Shea T."/>
            <person name="Shenoy N."/>
            <person name="Sisk P."/>
            <person name="Stolte C."/>
            <person name="Sykes S."/>
            <person name="Yandava C."/>
            <person name="Wortman J."/>
            <person name="Nusbaum C."/>
            <person name="Birren B."/>
        </authorList>
    </citation>
    <scope>NUCLEOTIDE SEQUENCE</scope>
    <source>
        <strain evidence="3">R3-111a-1</strain>
    </source>
</reference>
<feature type="compositionally biased region" description="Low complexity" evidence="2">
    <location>
        <begin position="56"/>
        <end position="75"/>
    </location>
</feature>
<evidence type="ECO:0000313" key="4">
    <source>
        <dbReference type="EnsemblFungi" id="EJT77439"/>
    </source>
</evidence>
<evidence type="ECO:0008006" key="6">
    <source>
        <dbReference type="Google" id="ProtNLM"/>
    </source>
</evidence>
<comment type="similarity">
    <text evidence="1">Belongs to the methyltransferase superfamily. LaeA methyltransferase family.</text>
</comment>
<dbReference type="CDD" id="cd02440">
    <property type="entry name" value="AdoMet_MTases"/>
    <property type="match status" value="1"/>
</dbReference>
<evidence type="ECO:0000313" key="5">
    <source>
        <dbReference type="Proteomes" id="UP000006039"/>
    </source>
</evidence>
<dbReference type="RefSeq" id="XP_009223439.1">
    <property type="nucleotide sequence ID" value="XM_009225175.1"/>
</dbReference>
<reference evidence="3" key="2">
    <citation type="submission" date="2010-07" db="EMBL/GenBank/DDBJ databases">
        <authorList>
            <consortium name="The Broad Institute Genome Sequencing Platform"/>
            <consortium name="Broad Institute Genome Sequencing Center for Infectious Disease"/>
            <person name="Ma L.-J."/>
            <person name="Dead R."/>
            <person name="Young S."/>
            <person name="Zeng Q."/>
            <person name="Koehrsen M."/>
            <person name="Alvarado L."/>
            <person name="Berlin A."/>
            <person name="Chapman S.B."/>
            <person name="Chen Z."/>
            <person name="Freedman E."/>
            <person name="Gellesch M."/>
            <person name="Goldberg J."/>
            <person name="Griggs A."/>
            <person name="Gujja S."/>
            <person name="Heilman E.R."/>
            <person name="Heiman D."/>
            <person name="Hepburn T."/>
            <person name="Howarth C."/>
            <person name="Jen D."/>
            <person name="Larson L."/>
            <person name="Mehta T."/>
            <person name="Neiman D."/>
            <person name="Pearson M."/>
            <person name="Roberts A."/>
            <person name="Saif S."/>
            <person name="Shea T."/>
            <person name="Shenoy N."/>
            <person name="Sisk P."/>
            <person name="Stolte C."/>
            <person name="Sykes S."/>
            <person name="Walk T."/>
            <person name="White J."/>
            <person name="Yandava C."/>
            <person name="Haas B."/>
            <person name="Nusbaum C."/>
            <person name="Birren B."/>
        </authorList>
    </citation>
    <scope>NUCLEOTIDE SEQUENCE</scope>
    <source>
        <strain evidence="3">R3-111a-1</strain>
    </source>
</reference>
<reference evidence="5" key="1">
    <citation type="submission" date="2010-07" db="EMBL/GenBank/DDBJ databases">
        <title>The genome sequence of Gaeumannomyces graminis var. tritici strain R3-111a-1.</title>
        <authorList>
            <consortium name="The Broad Institute Genome Sequencing Platform"/>
            <person name="Ma L.-J."/>
            <person name="Dead R."/>
            <person name="Young S."/>
            <person name="Zeng Q."/>
            <person name="Koehrsen M."/>
            <person name="Alvarado L."/>
            <person name="Berlin A."/>
            <person name="Chapman S.B."/>
            <person name="Chen Z."/>
            <person name="Freedman E."/>
            <person name="Gellesch M."/>
            <person name="Goldberg J."/>
            <person name="Griggs A."/>
            <person name="Gujja S."/>
            <person name="Heilman E.R."/>
            <person name="Heiman D."/>
            <person name="Hepburn T."/>
            <person name="Howarth C."/>
            <person name="Jen D."/>
            <person name="Larson L."/>
            <person name="Mehta T."/>
            <person name="Neiman D."/>
            <person name="Pearson M."/>
            <person name="Roberts A."/>
            <person name="Saif S."/>
            <person name="Shea T."/>
            <person name="Shenoy N."/>
            <person name="Sisk P."/>
            <person name="Stolte C."/>
            <person name="Sykes S."/>
            <person name="Walk T."/>
            <person name="White J."/>
            <person name="Yandava C."/>
            <person name="Haas B."/>
            <person name="Nusbaum C."/>
            <person name="Birren B."/>
        </authorList>
    </citation>
    <scope>NUCLEOTIDE SEQUENCE [LARGE SCALE GENOMIC DNA]</scope>
    <source>
        <strain evidence="5">R3-111a-1</strain>
    </source>
</reference>
<dbReference type="HOGENOM" id="CLU_010595_0_0_1"/>
<dbReference type="GO" id="GO:0008168">
    <property type="term" value="F:methyltransferase activity"/>
    <property type="evidence" value="ECO:0007669"/>
    <property type="project" value="TreeGrafter"/>
</dbReference>
<organism evidence="3">
    <name type="scientific">Gaeumannomyces tritici (strain R3-111a-1)</name>
    <name type="common">Wheat and barley take-all root rot fungus</name>
    <name type="synonym">Gaeumannomyces graminis var. tritici</name>
    <dbReference type="NCBI Taxonomy" id="644352"/>
    <lineage>
        <taxon>Eukaryota</taxon>
        <taxon>Fungi</taxon>
        <taxon>Dikarya</taxon>
        <taxon>Ascomycota</taxon>
        <taxon>Pezizomycotina</taxon>
        <taxon>Sordariomycetes</taxon>
        <taxon>Sordariomycetidae</taxon>
        <taxon>Magnaporthales</taxon>
        <taxon>Magnaporthaceae</taxon>
        <taxon>Gaeumannomyces</taxon>
    </lineage>
</organism>
<feature type="compositionally biased region" description="Pro residues" evidence="2">
    <location>
        <begin position="21"/>
        <end position="46"/>
    </location>
</feature>
<dbReference type="EnsemblFungi" id="EJT77439">
    <property type="protein sequence ID" value="EJT77439"/>
    <property type="gene ID" value="GGTG_07351"/>
</dbReference>
<dbReference type="Proteomes" id="UP000006039">
    <property type="component" value="Unassembled WGS sequence"/>
</dbReference>
<dbReference type="EMBL" id="GL385397">
    <property type="protein sequence ID" value="EJT77439.1"/>
    <property type="molecule type" value="Genomic_DNA"/>
</dbReference>
<dbReference type="InterPro" id="IPR029063">
    <property type="entry name" value="SAM-dependent_MTases_sf"/>
</dbReference>
<dbReference type="eggNOG" id="ENOG502QSKG">
    <property type="taxonomic scope" value="Eukaryota"/>
</dbReference>
<name>J3P1F4_GAET3</name>
<gene>
    <name evidence="4" type="primary">20347809</name>
    <name evidence="3" type="ORF">GGTG_07351</name>
</gene>